<dbReference type="RefSeq" id="WP_240985970.1">
    <property type="nucleotide sequence ID" value="NZ_CDGJ01000114.1"/>
</dbReference>
<dbReference type="InterPro" id="IPR028082">
    <property type="entry name" value="Peripla_BP_I"/>
</dbReference>
<name>A0A8S0XCM3_9FIRM</name>
<comment type="similarity">
    <text evidence="2">Belongs to the bacterial solute-binding protein 2 family.</text>
</comment>
<evidence type="ECO:0000256" key="2">
    <source>
        <dbReference type="ARBA" id="ARBA00007639"/>
    </source>
</evidence>
<reference evidence="7" key="1">
    <citation type="submission" date="2014-11" db="EMBL/GenBank/DDBJ databases">
        <authorList>
            <person name="Hornung B.V."/>
        </authorList>
    </citation>
    <scope>NUCLEOTIDE SEQUENCE</scope>
    <source>
        <strain evidence="7">INE</strain>
    </source>
</reference>
<evidence type="ECO:0000256" key="3">
    <source>
        <dbReference type="ARBA" id="ARBA00022729"/>
    </source>
</evidence>
<keyword evidence="8" id="KW-1185">Reference proteome</keyword>
<gene>
    <name evidence="6" type="ORF">DEACI_3315</name>
    <name evidence="7" type="ORF">DEACI_3650</name>
</gene>
<dbReference type="Proteomes" id="UP001071230">
    <property type="component" value="Unassembled WGS sequence"/>
</dbReference>
<dbReference type="SUPFAM" id="SSF53822">
    <property type="entry name" value="Periplasmic binding protein-like I"/>
    <property type="match status" value="1"/>
</dbReference>
<evidence type="ECO:0000313" key="7">
    <source>
        <dbReference type="EMBL" id="CEJ09167.1"/>
    </source>
</evidence>
<dbReference type="InterPro" id="IPR025997">
    <property type="entry name" value="SBP_2_dom"/>
</dbReference>
<proteinExistence type="inferred from homology"/>
<dbReference type="PANTHER" id="PTHR46847:SF3">
    <property type="entry name" value="GALACTOFURANOSE-BINDING PROTEIN YTFQ"/>
    <property type="match status" value="1"/>
</dbReference>
<dbReference type="CDD" id="cd19999">
    <property type="entry name" value="PBP1_ABC_sugar_binding-like"/>
    <property type="match status" value="1"/>
</dbReference>
<dbReference type="GO" id="GO:0030313">
    <property type="term" value="C:cell envelope"/>
    <property type="evidence" value="ECO:0007669"/>
    <property type="project" value="UniProtKB-SubCell"/>
</dbReference>
<dbReference type="EMBL" id="CDGJ01000114">
    <property type="protein sequence ID" value="CEJ09167.1"/>
    <property type="molecule type" value="Genomic_DNA"/>
</dbReference>
<feature type="signal peptide" evidence="4">
    <location>
        <begin position="1"/>
        <end position="21"/>
    </location>
</feature>
<sequence length="366" mass="38953">MLKKGLATTIALSLVAVFLLAAGCGTPTGKGTASSGGGSGKSFVIGVANGYIGNDWRTQMIADVQQVAKTYEKQGVISKLIVENANNDVTQQISQIQNMINSGVNAIMIDPVSATALVPAIQKAQKAGILVIPFDGVVNNPKVTNITTDQYSWAKGGAEWLADQLHGKGNIILMDGLAGVPAENIRAQAEQDVFSKYPGIHVLQKVFGGWAEATAEQKMTSLIATYPNIDGIYTQDGMGMGIVQAYTAAHKTPPLMTGDVTVGFFKYWTEHENSGFHSYVESNPPGIGATALEFTVNMLQGKKLKSSSIQANPVDTSETNTVLVKSPLTVTDSNLQQVWNSTMKGKPSSYSLDAWLTPSQVDAYFQ</sequence>
<dbReference type="GO" id="GO:0030246">
    <property type="term" value="F:carbohydrate binding"/>
    <property type="evidence" value="ECO:0007669"/>
    <property type="project" value="UniProtKB-ARBA"/>
</dbReference>
<accession>A0A8S0XCM3</accession>
<organism evidence="6">
    <name type="scientific">Acididesulfobacillus acetoxydans</name>
    <dbReference type="NCBI Taxonomy" id="1561005"/>
    <lineage>
        <taxon>Bacteria</taxon>
        <taxon>Bacillati</taxon>
        <taxon>Bacillota</taxon>
        <taxon>Clostridia</taxon>
        <taxon>Eubacteriales</taxon>
        <taxon>Peptococcaceae</taxon>
        <taxon>Acididesulfobacillus</taxon>
    </lineage>
</organism>
<dbReference type="PROSITE" id="PS51257">
    <property type="entry name" value="PROKAR_LIPOPROTEIN"/>
    <property type="match status" value="1"/>
</dbReference>
<comment type="subcellular location">
    <subcellularLocation>
        <location evidence="1">Cell envelope</location>
    </subcellularLocation>
</comment>
<feature type="domain" description="Periplasmic binding protein" evidence="5">
    <location>
        <begin position="45"/>
        <end position="303"/>
    </location>
</feature>
<feature type="chain" id="PRO_5035827004" evidence="4">
    <location>
        <begin position="22"/>
        <end position="366"/>
    </location>
</feature>
<dbReference type="KEGG" id="aacx:DEACI_3315"/>
<dbReference type="PANTHER" id="PTHR46847">
    <property type="entry name" value="D-ALLOSE-BINDING PERIPLASMIC PROTEIN-RELATED"/>
    <property type="match status" value="1"/>
</dbReference>
<evidence type="ECO:0000313" key="8">
    <source>
        <dbReference type="Proteomes" id="UP001071230"/>
    </source>
</evidence>
<dbReference type="Pfam" id="PF13407">
    <property type="entry name" value="Peripla_BP_4"/>
    <property type="match status" value="1"/>
</dbReference>
<evidence type="ECO:0000256" key="4">
    <source>
        <dbReference type="SAM" id="SignalP"/>
    </source>
</evidence>
<reference evidence="6" key="2">
    <citation type="submission" date="2020-01" db="EMBL/GenBank/DDBJ databases">
        <authorList>
            <person name="Hornung B."/>
        </authorList>
    </citation>
    <scope>NUCLEOTIDE SEQUENCE</scope>
    <source>
        <strain evidence="6">PacBioINE</strain>
    </source>
</reference>
<evidence type="ECO:0000313" key="6">
    <source>
        <dbReference type="EMBL" id="CAA7602636.1"/>
    </source>
</evidence>
<dbReference type="Proteomes" id="UP000836597">
    <property type="component" value="Chromosome"/>
</dbReference>
<evidence type="ECO:0000256" key="1">
    <source>
        <dbReference type="ARBA" id="ARBA00004196"/>
    </source>
</evidence>
<dbReference type="EMBL" id="LR746496">
    <property type="protein sequence ID" value="CAA7602636.1"/>
    <property type="molecule type" value="Genomic_DNA"/>
</dbReference>
<keyword evidence="3 4" id="KW-0732">Signal</keyword>
<protein>
    <submittedName>
        <fullName evidence="6">Periplasmic binding protein domain</fullName>
    </submittedName>
    <submittedName>
        <fullName evidence="7">Periplasmic sugar binding protein-like protein</fullName>
    </submittedName>
</protein>
<evidence type="ECO:0000259" key="5">
    <source>
        <dbReference type="Pfam" id="PF13407"/>
    </source>
</evidence>
<dbReference type="AlphaFoldDB" id="A0A8S0XCM3"/>
<dbReference type="Gene3D" id="3.40.50.2300">
    <property type="match status" value="2"/>
</dbReference>